<name>A0A0E9TCG5_ANGAN</name>
<organism evidence="1">
    <name type="scientific">Anguilla anguilla</name>
    <name type="common">European freshwater eel</name>
    <name type="synonym">Muraena anguilla</name>
    <dbReference type="NCBI Taxonomy" id="7936"/>
    <lineage>
        <taxon>Eukaryota</taxon>
        <taxon>Metazoa</taxon>
        <taxon>Chordata</taxon>
        <taxon>Craniata</taxon>
        <taxon>Vertebrata</taxon>
        <taxon>Euteleostomi</taxon>
        <taxon>Actinopterygii</taxon>
        <taxon>Neopterygii</taxon>
        <taxon>Teleostei</taxon>
        <taxon>Anguilliformes</taxon>
        <taxon>Anguillidae</taxon>
        <taxon>Anguilla</taxon>
    </lineage>
</organism>
<proteinExistence type="predicted"/>
<reference evidence="1" key="1">
    <citation type="submission" date="2014-11" db="EMBL/GenBank/DDBJ databases">
        <authorList>
            <person name="Amaro Gonzalez C."/>
        </authorList>
    </citation>
    <scope>NUCLEOTIDE SEQUENCE</scope>
</reference>
<evidence type="ECO:0000313" key="1">
    <source>
        <dbReference type="EMBL" id="JAH51374.1"/>
    </source>
</evidence>
<accession>A0A0E9TCG5</accession>
<reference evidence="1" key="2">
    <citation type="journal article" date="2015" name="Fish Shellfish Immunol.">
        <title>Early steps in the European eel (Anguilla anguilla)-Vibrio vulnificus interaction in the gills: Role of the RtxA13 toxin.</title>
        <authorList>
            <person name="Callol A."/>
            <person name="Pajuelo D."/>
            <person name="Ebbesson L."/>
            <person name="Teles M."/>
            <person name="MacKenzie S."/>
            <person name="Amaro C."/>
        </authorList>
    </citation>
    <scope>NUCLEOTIDE SEQUENCE</scope>
</reference>
<protein>
    <submittedName>
        <fullName evidence="1">Uncharacterized protein</fullName>
    </submittedName>
</protein>
<sequence length="33" mass="4089">MWREISHSILQFRLVYPLELDFPWSSPHTPIYE</sequence>
<dbReference type="AlphaFoldDB" id="A0A0E9TCG5"/>
<dbReference type="EMBL" id="GBXM01057203">
    <property type="protein sequence ID" value="JAH51374.1"/>
    <property type="molecule type" value="Transcribed_RNA"/>
</dbReference>